<dbReference type="Proteomes" id="UP000499080">
    <property type="component" value="Unassembled WGS sequence"/>
</dbReference>
<dbReference type="AlphaFoldDB" id="A0A4Y2KV57"/>
<keyword evidence="3" id="KW-1185">Reference proteome</keyword>
<reference evidence="2 3" key="1">
    <citation type="journal article" date="2019" name="Sci. Rep.">
        <title>Orb-weaving spider Araneus ventricosus genome elucidates the spidroin gene catalogue.</title>
        <authorList>
            <person name="Kono N."/>
            <person name="Nakamura H."/>
            <person name="Ohtoshi R."/>
            <person name="Moran D.A.P."/>
            <person name="Shinohara A."/>
            <person name="Yoshida Y."/>
            <person name="Fujiwara M."/>
            <person name="Mori M."/>
            <person name="Tomita M."/>
            <person name="Arakawa K."/>
        </authorList>
    </citation>
    <scope>NUCLEOTIDE SEQUENCE [LARGE SCALE GENOMIC DNA]</scope>
</reference>
<dbReference type="PROSITE" id="PS51257">
    <property type="entry name" value="PROKAR_LIPOPROTEIN"/>
    <property type="match status" value="1"/>
</dbReference>
<gene>
    <name evidence="2" type="ORF">AVEN_141321_1</name>
</gene>
<feature type="compositionally biased region" description="Polar residues" evidence="1">
    <location>
        <begin position="211"/>
        <end position="220"/>
    </location>
</feature>
<evidence type="ECO:0000256" key="1">
    <source>
        <dbReference type="SAM" id="MobiDB-lite"/>
    </source>
</evidence>
<evidence type="ECO:0000313" key="2">
    <source>
        <dbReference type="EMBL" id="GBN06059.1"/>
    </source>
</evidence>
<feature type="region of interest" description="Disordered" evidence="1">
    <location>
        <begin position="191"/>
        <end position="220"/>
    </location>
</feature>
<organism evidence="2 3">
    <name type="scientific">Araneus ventricosus</name>
    <name type="common">Orbweaver spider</name>
    <name type="synonym">Epeira ventricosa</name>
    <dbReference type="NCBI Taxonomy" id="182803"/>
    <lineage>
        <taxon>Eukaryota</taxon>
        <taxon>Metazoa</taxon>
        <taxon>Ecdysozoa</taxon>
        <taxon>Arthropoda</taxon>
        <taxon>Chelicerata</taxon>
        <taxon>Arachnida</taxon>
        <taxon>Araneae</taxon>
        <taxon>Araneomorphae</taxon>
        <taxon>Entelegynae</taxon>
        <taxon>Araneoidea</taxon>
        <taxon>Araneidae</taxon>
        <taxon>Araneus</taxon>
    </lineage>
</organism>
<proteinExistence type="predicted"/>
<dbReference type="EMBL" id="BGPR01005025">
    <property type="protein sequence ID" value="GBN06059.1"/>
    <property type="molecule type" value="Genomic_DNA"/>
</dbReference>
<comment type="caution">
    <text evidence="2">The sequence shown here is derived from an EMBL/GenBank/DDBJ whole genome shotgun (WGS) entry which is preliminary data.</text>
</comment>
<name>A0A4Y2KV57_ARAVE</name>
<accession>A0A4Y2KV57</accession>
<evidence type="ECO:0000313" key="3">
    <source>
        <dbReference type="Proteomes" id="UP000499080"/>
    </source>
</evidence>
<sequence length="220" mass="25319">MTLKLIERNPFRFKLVRGISYLSLNIIISASSQSCVQKVETALATFVDCHQMTAVTADKVKSEFCKFIASPHVKKGMLEFKHESKRLDVFYSSLMNKNTNYQNLFMFVKNVLIMSRGNEVESGLRINKAMLIENMQERSVNTLRTVHDAVSNSGCLFKVDIEKQMILPARNAHSYYHEELKEKKNVLRKSLKNKHLKIRGTKRNQSEENENPTSSREANS</sequence>
<protein>
    <submittedName>
        <fullName evidence="2">Uncharacterized protein</fullName>
    </submittedName>
</protein>
<feature type="compositionally biased region" description="Basic residues" evidence="1">
    <location>
        <begin position="191"/>
        <end position="202"/>
    </location>
</feature>